<gene>
    <name evidence="3" type="ORF">ACFSR5_05830</name>
</gene>
<proteinExistence type="predicted"/>
<protein>
    <submittedName>
        <fullName evidence="3">NAD(P)/FAD-dependent oxidoreductase</fullName>
        <ecNumber evidence="3">1.-.-.-</ecNumber>
    </submittedName>
</protein>
<dbReference type="EC" id="1.-.-.-" evidence="3"/>
<reference evidence="4" key="1">
    <citation type="journal article" date="2019" name="Int. J. Syst. Evol. Microbiol.">
        <title>The Global Catalogue of Microorganisms (GCM) 10K type strain sequencing project: providing services to taxonomists for standard genome sequencing and annotation.</title>
        <authorList>
            <consortium name="The Broad Institute Genomics Platform"/>
            <consortium name="The Broad Institute Genome Sequencing Center for Infectious Disease"/>
            <person name="Wu L."/>
            <person name="Ma J."/>
        </authorList>
    </citation>
    <scope>NUCLEOTIDE SEQUENCE [LARGE SCALE GENOMIC DNA]</scope>
    <source>
        <strain evidence="4">KCTC 42662</strain>
    </source>
</reference>
<dbReference type="Pfam" id="PF01494">
    <property type="entry name" value="FAD_binding_3"/>
    <property type="match status" value="1"/>
</dbReference>
<comment type="caution">
    <text evidence="3">The sequence shown here is derived from an EMBL/GenBank/DDBJ whole genome shotgun (WGS) entry which is preliminary data.</text>
</comment>
<dbReference type="EMBL" id="JBHULR010000003">
    <property type="protein sequence ID" value="MFD2547163.1"/>
    <property type="molecule type" value="Genomic_DNA"/>
</dbReference>
<name>A0ABW5KFF0_9SPHI</name>
<dbReference type="InterPro" id="IPR036188">
    <property type="entry name" value="FAD/NAD-bd_sf"/>
</dbReference>
<feature type="domain" description="FAD-binding" evidence="2">
    <location>
        <begin position="3"/>
        <end position="346"/>
    </location>
</feature>
<sequence>MNYDLIIVGGGPAGTSLAVRVAASGMQVLLLEKDVFPARSVVSCSLFLSHGMRLLDEIGVTEDLYALENIKLRGAALEVHDYFRTFVPMPDDDGRNYVYGIDREKLDTAIWERARQCPNVTAMDGFHVSDIRQRDGHVWVIGTRKGGEELEFTASRMVGADGRHSLVARKVGAATTHEVVEWNTAVFYAYWDGVKPYLCAGEPWVQIHTTGKGRSTVVMPSASGRTGILVQCRATDFHRDSDLKKWYTDFLHDLPKVAQRLEQAEIVTPIKGMKNVQNLFRTPAGAYWVLVGDAYHQKDSYDAQGIYDALFGAKVLSKHLHSWFSGDTTWEQAMHAYGEEVAQHMEPMFASTMERLKREMFTDVPPMAAKTAMRWMLTNRDYVDRFGESMIRKIDPMTWSTPGLLVRALLTGLFSDARALFLGTPKDGVN</sequence>
<dbReference type="PRINTS" id="PR00420">
    <property type="entry name" value="RNGMNOXGNASE"/>
</dbReference>
<dbReference type="InterPro" id="IPR050816">
    <property type="entry name" value="Flavin-dep_Halogenase_NPB"/>
</dbReference>
<dbReference type="GO" id="GO:0016491">
    <property type="term" value="F:oxidoreductase activity"/>
    <property type="evidence" value="ECO:0007669"/>
    <property type="project" value="UniProtKB-KW"/>
</dbReference>
<evidence type="ECO:0000259" key="2">
    <source>
        <dbReference type="Pfam" id="PF01494"/>
    </source>
</evidence>
<evidence type="ECO:0000313" key="3">
    <source>
        <dbReference type="EMBL" id="MFD2547163.1"/>
    </source>
</evidence>
<dbReference type="SUPFAM" id="SSF51905">
    <property type="entry name" value="FAD/NAD(P)-binding domain"/>
    <property type="match status" value="1"/>
</dbReference>
<dbReference type="PANTHER" id="PTHR43747">
    <property type="entry name" value="FAD-BINDING PROTEIN"/>
    <property type="match status" value="1"/>
</dbReference>
<dbReference type="RefSeq" id="WP_380901654.1">
    <property type="nucleotide sequence ID" value="NZ_JBHUEG010000007.1"/>
</dbReference>
<keyword evidence="4" id="KW-1185">Reference proteome</keyword>
<organism evidence="3 4">
    <name type="scientific">Sphingobacterium suaedae</name>
    <dbReference type="NCBI Taxonomy" id="1686402"/>
    <lineage>
        <taxon>Bacteria</taxon>
        <taxon>Pseudomonadati</taxon>
        <taxon>Bacteroidota</taxon>
        <taxon>Sphingobacteriia</taxon>
        <taxon>Sphingobacteriales</taxon>
        <taxon>Sphingobacteriaceae</taxon>
        <taxon>Sphingobacterium</taxon>
    </lineage>
</organism>
<accession>A0ABW5KFF0</accession>
<keyword evidence="1 3" id="KW-0560">Oxidoreductase</keyword>
<dbReference type="PANTHER" id="PTHR43747:SF5">
    <property type="entry name" value="FAD-BINDING DOMAIN-CONTAINING PROTEIN"/>
    <property type="match status" value="1"/>
</dbReference>
<evidence type="ECO:0000256" key="1">
    <source>
        <dbReference type="ARBA" id="ARBA00023002"/>
    </source>
</evidence>
<evidence type="ECO:0000313" key="4">
    <source>
        <dbReference type="Proteomes" id="UP001597545"/>
    </source>
</evidence>
<dbReference type="Proteomes" id="UP001597545">
    <property type="component" value="Unassembled WGS sequence"/>
</dbReference>
<dbReference type="InterPro" id="IPR002938">
    <property type="entry name" value="FAD-bd"/>
</dbReference>
<dbReference type="Gene3D" id="3.50.50.60">
    <property type="entry name" value="FAD/NAD(P)-binding domain"/>
    <property type="match status" value="1"/>
</dbReference>